<reference evidence="1" key="1">
    <citation type="submission" date="2020-04" db="EMBL/GenBank/DDBJ databases">
        <authorList>
            <person name="Chiriac C."/>
            <person name="Salcher M."/>
            <person name="Ghai R."/>
            <person name="Kavagutti S V."/>
        </authorList>
    </citation>
    <scope>NUCLEOTIDE SEQUENCE</scope>
</reference>
<evidence type="ECO:0000313" key="2">
    <source>
        <dbReference type="EMBL" id="CAB4150837.1"/>
    </source>
</evidence>
<sequence length="84" mass="9890">MKYIPVKKHKLPPQYINWAQPQWRHAASGIRCRADWRNAWVYDTDAGLIIAYSQKHADDKAREVMEEQDAMNDELHDEIEGLLL</sequence>
<protein>
    <submittedName>
        <fullName evidence="1">Uncharacterized protein</fullName>
    </submittedName>
</protein>
<dbReference type="EMBL" id="LR796552">
    <property type="protein sequence ID" value="CAB4150837.1"/>
    <property type="molecule type" value="Genomic_DNA"/>
</dbReference>
<dbReference type="EMBL" id="LR796309">
    <property type="protein sequence ID" value="CAB4136314.1"/>
    <property type="molecule type" value="Genomic_DNA"/>
</dbReference>
<name>A0A6J5LP20_9CAUD</name>
<gene>
    <name evidence="1" type="ORF">UFOVP298_50</name>
    <name evidence="2" type="ORF">UFOVP572_41</name>
</gene>
<organism evidence="1">
    <name type="scientific">uncultured Caudovirales phage</name>
    <dbReference type="NCBI Taxonomy" id="2100421"/>
    <lineage>
        <taxon>Viruses</taxon>
        <taxon>Duplodnaviria</taxon>
        <taxon>Heunggongvirae</taxon>
        <taxon>Uroviricota</taxon>
        <taxon>Caudoviricetes</taxon>
        <taxon>Peduoviridae</taxon>
        <taxon>Maltschvirus</taxon>
        <taxon>Maltschvirus maltsch</taxon>
    </lineage>
</organism>
<evidence type="ECO:0000313" key="1">
    <source>
        <dbReference type="EMBL" id="CAB4136314.1"/>
    </source>
</evidence>
<accession>A0A6J5LP20</accession>
<proteinExistence type="predicted"/>